<dbReference type="RefSeq" id="WP_014271180.1">
    <property type="nucleotide sequence ID" value="NC_016633.1"/>
</dbReference>
<dbReference type="KEGG" id="sgp:SpiGrapes_2579"/>
<name>G8QUN2_SPHPG</name>
<dbReference type="SUPFAM" id="SSF51182">
    <property type="entry name" value="RmlC-like cupins"/>
    <property type="match status" value="1"/>
</dbReference>
<dbReference type="PROSITE" id="PS00041">
    <property type="entry name" value="HTH_ARAC_FAMILY_1"/>
    <property type="match status" value="1"/>
</dbReference>
<dbReference type="PANTHER" id="PTHR43280">
    <property type="entry name" value="ARAC-FAMILY TRANSCRIPTIONAL REGULATOR"/>
    <property type="match status" value="1"/>
</dbReference>
<accession>G8QUN2</accession>
<dbReference type="STRING" id="158190.SpiGrapes_2579"/>
<gene>
    <name evidence="5" type="ordered locus">SpiGrapes_2579</name>
</gene>
<dbReference type="InterPro" id="IPR009057">
    <property type="entry name" value="Homeodomain-like_sf"/>
</dbReference>
<evidence type="ECO:0000259" key="4">
    <source>
        <dbReference type="PROSITE" id="PS01124"/>
    </source>
</evidence>
<dbReference type="EMBL" id="CP003155">
    <property type="protein sequence ID" value="AEV30340.1"/>
    <property type="molecule type" value="Genomic_DNA"/>
</dbReference>
<keyword evidence="2 5" id="KW-0238">DNA-binding</keyword>
<keyword evidence="1" id="KW-0805">Transcription regulation</keyword>
<keyword evidence="3" id="KW-0804">Transcription</keyword>
<evidence type="ECO:0000313" key="6">
    <source>
        <dbReference type="Proteomes" id="UP000005632"/>
    </source>
</evidence>
<dbReference type="AlphaFoldDB" id="G8QUN2"/>
<keyword evidence="6" id="KW-1185">Reference proteome</keyword>
<organism evidence="5 6">
    <name type="scientific">Sphaerochaeta pleomorpha (strain ATCC BAA-1885 / DSM 22778 / Grapes)</name>
    <dbReference type="NCBI Taxonomy" id="158190"/>
    <lineage>
        <taxon>Bacteria</taxon>
        <taxon>Pseudomonadati</taxon>
        <taxon>Spirochaetota</taxon>
        <taxon>Spirochaetia</taxon>
        <taxon>Spirochaetales</taxon>
        <taxon>Sphaerochaetaceae</taxon>
        <taxon>Sphaerochaeta</taxon>
    </lineage>
</organism>
<dbReference type="PANTHER" id="PTHR43280:SF28">
    <property type="entry name" value="HTH-TYPE TRANSCRIPTIONAL ACTIVATOR RHAS"/>
    <property type="match status" value="1"/>
</dbReference>
<dbReference type="GO" id="GO:0003700">
    <property type="term" value="F:DNA-binding transcription factor activity"/>
    <property type="evidence" value="ECO:0007669"/>
    <property type="project" value="InterPro"/>
</dbReference>
<dbReference type="HOGENOM" id="CLU_000445_88_3_12"/>
<dbReference type="eggNOG" id="COG1917">
    <property type="taxonomic scope" value="Bacteria"/>
</dbReference>
<dbReference type="SMART" id="SM00342">
    <property type="entry name" value="HTH_ARAC"/>
    <property type="match status" value="1"/>
</dbReference>
<dbReference type="InterPro" id="IPR011051">
    <property type="entry name" value="RmlC_Cupin_sf"/>
</dbReference>
<dbReference type="InterPro" id="IPR003313">
    <property type="entry name" value="AraC-bd"/>
</dbReference>
<proteinExistence type="predicted"/>
<dbReference type="GO" id="GO:0043565">
    <property type="term" value="F:sequence-specific DNA binding"/>
    <property type="evidence" value="ECO:0007669"/>
    <property type="project" value="InterPro"/>
</dbReference>
<dbReference type="InterPro" id="IPR018062">
    <property type="entry name" value="HTH_AraC-typ_CS"/>
</dbReference>
<feature type="domain" description="HTH araC/xylS-type" evidence="4">
    <location>
        <begin position="184"/>
        <end position="282"/>
    </location>
</feature>
<dbReference type="Pfam" id="PF02311">
    <property type="entry name" value="AraC_binding"/>
    <property type="match status" value="1"/>
</dbReference>
<dbReference type="OrthoDB" id="9791615at2"/>
<dbReference type="Pfam" id="PF12833">
    <property type="entry name" value="HTH_18"/>
    <property type="match status" value="1"/>
</dbReference>
<protein>
    <submittedName>
        <fullName evidence="5">Transcriptional regulator containing an amidase domain and an AraC-type DNA-binding HTH domain</fullName>
    </submittedName>
</protein>
<dbReference type="InterPro" id="IPR018060">
    <property type="entry name" value="HTH_AraC"/>
</dbReference>
<dbReference type="Gene3D" id="2.60.120.10">
    <property type="entry name" value="Jelly Rolls"/>
    <property type="match status" value="1"/>
</dbReference>
<dbReference type="SUPFAM" id="SSF46689">
    <property type="entry name" value="Homeodomain-like"/>
    <property type="match status" value="2"/>
</dbReference>
<dbReference type="PROSITE" id="PS01124">
    <property type="entry name" value="HTH_ARAC_FAMILY_2"/>
    <property type="match status" value="1"/>
</dbReference>
<dbReference type="InterPro" id="IPR014710">
    <property type="entry name" value="RmlC-like_jellyroll"/>
</dbReference>
<sequence length="289" mass="32770">MSYRILREHTFFHGQSIHVKVIKREPEIPYSLHSHEFFELVIVISGTGINITENERLKVCCGSAFLIPPKVLHGYEEVDNLVLYNILIGKNILSASMVDLAEIAGFKSLVIDASHTSTIPCLSPLQLEKALVLVEKIKLENAGMVYGKGTAALVYAYLLQLLVMLSRSKEKPLYTEAYGNQRIATCIAFMEKNLNKSLSLTELSDQAHMSASTLNRYFRLYTGFSPVEFHIRRRIKYACSLIQTSNLTMEGISEATGFSDGNYFARQFRNIMELSPRQYKRIWTNQPST</sequence>
<dbReference type="Proteomes" id="UP000005632">
    <property type="component" value="Chromosome"/>
</dbReference>
<evidence type="ECO:0000256" key="2">
    <source>
        <dbReference type="ARBA" id="ARBA00023125"/>
    </source>
</evidence>
<reference evidence="5 6" key="1">
    <citation type="submission" date="2011-11" db="EMBL/GenBank/DDBJ databases">
        <title>Complete sequence of Spirochaeta sp. grapes.</title>
        <authorList>
            <consortium name="US DOE Joint Genome Institute"/>
            <person name="Lucas S."/>
            <person name="Han J."/>
            <person name="Lapidus A."/>
            <person name="Cheng J.-F."/>
            <person name="Goodwin L."/>
            <person name="Pitluck S."/>
            <person name="Peters L."/>
            <person name="Ovchinnikova G."/>
            <person name="Munk A.C."/>
            <person name="Detter J.C."/>
            <person name="Han C."/>
            <person name="Tapia R."/>
            <person name="Land M."/>
            <person name="Hauser L."/>
            <person name="Kyrpides N."/>
            <person name="Ivanova N."/>
            <person name="Pagani I."/>
            <person name="Ritalahtilisa K."/>
            <person name="Loeffler F."/>
            <person name="Woyke T."/>
        </authorList>
    </citation>
    <scope>NUCLEOTIDE SEQUENCE [LARGE SCALE GENOMIC DNA]</scope>
    <source>
        <strain evidence="6">ATCC BAA-1885 / DSM 22778 / Grapes</strain>
    </source>
</reference>
<evidence type="ECO:0000256" key="3">
    <source>
        <dbReference type="ARBA" id="ARBA00023163"/>
    </source>
</evidence>
<evidence type="ECO:0000313" key="5">
    <source>
        <dbReference type="EMBL" id="AEV30340.1"/>
    </source>
</evidence>
<dbReference type="Gene3D" id="1.10.10.60">
    <property type="entry name" value="Homeodomain-like"/>
    <property type="match status" value="2"/>
</dbReference>
<dbReference type="eggNOG" id="COG4977">
    <property type="taxonomic scope" value="Bacteria"/>
</dbReference>
<evidence type="ECO:0000256" key="1">
    <source>
        <dbReference type="ARBA" id="ARBA00023015"/>
    </source>
</evidence>